<dbReference type="Pfam" id="PF02681">
    <property type="entry name" value="DUF212"/>
    <property type="match status" value="1"/>
</dbReference>
<dbReference type="EMBL" id="OW659477">
    <property type="protein sequence ID" value="CAH2760864.1"/>
    <property type="molecule type" value="Genomic_DNA"/>
</dbReference>
<sequence>MSDNFYPIISALVANILAQVLKPFFHYLKTGEKNLSMIFESGGFPSSHTALVIGLTLALGYQSGFSSQYFFISLVFSLTVIYDAANVRYYAGQNIKITKQLIQDIEVLTQTTLENPIYRQKIKEVLGHKWVEVVGGFLLGFITASLLYFMRIPS</sequence>
<dbReference type="AlphaFoldDB" id="A0AAU9VDT7"/>
<feature type="transmembrane region" description="Helical" evidence="1">
    <location>
        <begin position="6"/>
        <end position="25"/>
    </location>
</feature>
<accession>A0AAU9VDT7</accession>
<organism evidence="2 5">
    <name type="scientific">Erysipelothrix amsterdamensis</name>
    <dbReference type="NCBI Taxonomy" id="2929157"/>
    <lineage>
        <taxon>Bacteria</taxon>
        <taxon>Bacillati</taxon>
        <taxon>Bacillota</taxon>
        <taxon>Erysipelotrichia</taxon>
        <taxon>Erysipelotrichales</taxon>
        <taxon>Erysipelotrichaceae</taxon>
        <taxon>Erysipelothrix</taxon>
    </lineage>
</organism>
<dbReference type="PANTHER" id="PTHR31446">
    <property type="entry name" value="ACID PHOSPHATASE/VANADIUM-DEPENDENT HALOPEROXIDASE-RELATED PROTEIN"/>
    <property type="match status" value="1"/>
</dbReference>
<protein>
    <submittedName>
        <fullName evidence="2">Divergent PAP2 family protein</fullName>
    </submittedName>
</protein>
<dbReference type="GeneID" id="41395647"/>
<name>A0AAU9VDT7_9FIRM</name>
<keyword evidence="1" id="KW-1133">Transmembrane helix</keyword>
<dbReference type="EMBL" id="OW659496">
    <property type="protein sequence ID" value="CAH2760871.1"/>
    <property type="molecule type" value="Genomic_DNA"/>
</dbReference>
<evidence type="ECO:0000313" key="5">
    <source>
        <dbReference type="Proteomes" id="UP001154111"/>
    </source>
</evidence>
<dbReference type="InterPro" id="IPR003832">
    <property type="entry name" value="DUF212"/>
</dbReference>
<reference evidence="2" key="1">
    <citation type="submission" date="2022-04" db="EMBL/GenBank/DDBJ databases">
        <authorList>
            <person name="Forde T."/>
        </authorList>
    </citation>
    <scope>NUCLEOTIDE SEQUENCE</scope>
    <source>
        <strain evidence="2">A18Y016a</strain>
        <strain evidence="3">A18Y020d</strain>
    </source>
</reference>
<keyword evidence="1" id="KW-0472">Membrane</keyword>
<evidence type="ECO:0000313" key="4">
    <source>
        <dbReference type="Proteomes" id="UP001154095"/>
    </source>
</evidence>
<evidence type="ECO:0000313" key="2">
    <source>
        <dbReference type="EMBL" id="CAH2760864.1"/>
    </source>
</evidence>
<keyword evidence="4" id="KW-1185">Reference proteome</keyword>
<dbReference type="RefSeq" id="WP_003775955.1">
    <property type="nucleotide sequence ID" value="NZ_OW659477.1"/>
</dbReference>
<proteinExistence type="predicted"/>
<keyword evidence="1" id="KW-0812">Transmembrane</keyword>
<dbReference type="PANTHER" id="PTHR31446:SF29">
    <property type="entry name" value="ACID PHOSPHATASE_VANADIUM-DEPENDENT HALOPEROXIDASE-RELATED PROTEIN"/>
    <property type="match status" value="1"/>
</dbReference>
<feature type="transmembrane region" description="Helical" evidence="1">
    <location>
        <begin position="67"/>
        <end position="85"/>
    </location>
</feature>
<dbReference type="Proteomes" id="UP001154111">
    <property type="component" value="Chromosome"/>
</dbReference>
<evidence type="ECO:0000256" key="1">
    <source>
        <dbReference type="SAM" id="Phobius"/>
    </source>
</evidence>
<dbReference type="Proteomes" id="UP001154095">
    <property type="component" value="Chromosome"/>
</dbReference>
<evidence type="ECO:0000313" key="3">
    <source>
        <dbReference type="EMBL" id="CAH2760871.1"/>
    </source>
</evidence>
<feature type="transmembrane region" description="Helical" evidence="1">
    <location>
        <begin position="130"/>
        <end position="150"/>
    </location>
</feature>
<gene>
    <name evidence="2" type="ORF">ERYAMS2_00406</name>
    <name evidence="3" type="ORF">ERYAMS_00116</name>
</gene>